<keyword evidence="3" id="KW-1185">Reference proteome</keyword>
<accession>A0A518N373</accession>
<evidence type="ECO:0000313" key="2">
    <source>
        <dbReference type="EMBL" id="QDW66348.1"/>
    </source>
</evidence>
<feature type="transmembrane region" description="Helical" evidence="1">
    <location>
        <begin position="7"/>
        <end position="28"/>
    </location>
</feature>
<dbReference type="AlphaFoldDB" id="A0A518N373"/>
<dbReference type="EMBL" id="CP042218">
    <property type="protein sequence ID" value="QDW66348.1"/>
    <property type="molecule type" value="Genomic_DNA"/>
</dbReference>
<keyword evidence="1" id="KW-1133">Transmembrane helix</keyword>
<dbReference type="RefSeq" id="WP_144891009.1">
    <property type="nucleotide sequence ID" value="NZ_CP042218.1"/>
</dbReference>
<dbReference type="OrthoDB" id="5975006at2"/>
<dbReference type="PROSITE" id="PS00409">
    <property type="entry name" value="PROKAR_NTER_METHYL"/>
    <property type="match status" value="1"/>
</dbReference>
<keyword evidence="1" id="KW-0812">Transmembrane</keyword>
<dbReference type="InterPro" id="IPR045584">
    <property type="entry name" value="Pilin-like"/>
</dbReference>
<protein>
    <submittedName>
        <fullName evidence="2">Prepilin-type N-terminal cleavage/methylation domain-containing protein</fullName>
    </submittedName>
</protein>
<gene>
    <name evidence="2" type="ORF">FPZ22_05100</name>
</gene>
<keyword evidence="1" id="KW-0472">Membrane</keyword>
<name>A0A518N373_9GAMM</name>
<evidence type="ECO:0000256" key="1">
    <source>
        <dbReference type="SAM" id="Phobius"/>
    </source>
</evidence>
<dbReference type="InterPro" id="IPR012902">
    <property type="entry name" value="N_methyl_site"/>
</dbReference>
<reference evidence="2 3" key="1">
    <citation type="submission" date="2019-07" db="EMBL/GenBank/DDBJ databases">
        <title>Full genome sequence of Luteimonas sp. Gr-4.</title>
        <authorList>
            <person name="Im W.-T."/>
        </authorList>
    </citation>
    <scope>NUCLEOTIDE SEQUENCE [LARGE SCALE GENOMIC DNA]</scope>
    <source>
        <strain evidence="2 3">Gr-4</strain>
    </source>
</reference>
<proteinExistence type="predicted"/>
<dbReference type="SUPFAM" id="SSF54523">
    <property type="entry name" value="Pili subunits"/>
    <property type="match status" value="1"/>
</dbReference>
<dbReference type="Proteomes" id="UP000316584">
    <property type="component" value="Chromosome"/>
</dbReference>
<organism evidence="2 3">
    <name type="scientific">Luteimonas granuli</name>
    <dbReference type="NCBI Taxonomy" id="1176533"/>
    <lineage>
        <taxon>Bacteria</taxon>
        <taxon>Pseudomonadati</taxon>
        <taxon>Pseudomonadota</taxon>
        <taxon>Gammaproteobacteria</taxon>
        <taxon>Lysobacterales</taxon>
        <taxon>Lysobacteraceae</taxon>
        <taxon>Luteimonas</taxon>
    </lineage>
</organism>
<dbReference type="KEGG" id="lug:FPZ22_05100"/>
<sequence>MTARARGFTLLEMIVVLMIAAMALTLGFQSLGQWQRAQTGIAAIGEAARETVLTQDWLRDSLRGLTPLEDPVFTGDADGVAGITLAPVLSGQGGLTPIRWRLEDEAGVAWLLLTEHDDTLRLPLPGGGPAHFGFIDREGEVHAEWPPRLGLHDQLPAAIMLTIEADGQPAHVWIAAVAGDRNSYYRAFEREPD</sequence>
<evidence type="ECO:0000313" key="3">
    <source>
        <dbReference type="Proteomes" id="UP000316584"/>
    </source>
</evidence>
<dbReference type="NCBIfam" id="TIGR02532">
    <property type="entry name" value="IV_pilin_GFxxxE"/>
    <property type="match status" value="1"/>
</dbReference>
<dbReference type="Pfam" id="PF07963">
    <property type="entry name" value="N_methyl"/>
    <property type="match status" value="1"/>
</dbReference>